<evidence type="ECO:0000313" key="16">
    <source>
        <dbReference type="Proteomes" id="UP000887561"/>
    </source>
</evidence>
<dbReference type="GO" id="GO:0000813">
    <property type="term" value="C:ESCRT I complex"/>
    <property type="evidence" value="ECO:0007669"/>
    <property type="project" value="UniProtKB-ARBA"/>
</dbReference>
<evidence type="ECO:0000256" key="5">
    <source>
        <dbReference type="ARBA" id="ARBA00022448"/>
    </source>
</evidence>
<evidence type="ECO:0000256" key="9">
    <source>
        <dbReference type="ARBA" id="ARBA00026139"/>
    </source>
</evidence>
<keyword evidence="14" id="KW-0175">Coiled coil</keyword>
<comment type="catalytic activity">
    <reaction evidence="12">
        <text>DNA(n) + a 2'-deoxyribonucleoside 5'-triphosphate = DNA(n+1) + diphosphate</text>
        <dbReference type="Rhea" id="RHEA:22508"/>
        <dbReference type="Rhea" id="RHEA-COMP:17339"/>
        <dbReference type="Rhea" id="RHEA-COMP:17340"/>
        <dbReference type="ChEBI" id="CHEBI:33019"/>
        <dbReference type="ChEBI" id="CHEBI:61560"/>
        <dbReference type="ChEBI" id="CHEBI:173112"/>
        <dbReference type="EC" id="2.7.7.7"/>
    </reaction>
    <physiologicalReaction direction="left-to-right" evidence="12">
        <dbReference type="Rhea" id="RHEA:22509"/>
    </physiologicalReaction>
</comment>
<dbReference type="InterPro" id="IPR037202">
    <property type="entry name" value="ESCRT_assembly_dom"/>
</dbReference>
<accession>A0A915LPX3</accession>
<comment type="similarity">
    <text evidence="3">Belongs to the eukaryotic-type primase small subunit family.</text>
</comment>
<evidence type="ECO:0000313" key="17">
    <source>
        <dbReference type="WBParaSite" id="scaffold1637_cov206.g3406"/>
    </source>
</evidence>
<reference evidence="17" key="1">
    <citation type="submission" date="2022-11" db="UniProtKB">
        <authorList>
            <consortium name="WormBaseParasite"/>
        </authorList>
    </citation>
    <scope>IDENTIFICATION</scope>
</reference>
<evidence type="ECO:0000256" key="12">
    <source>
        <dbReference type="ARBA" id="ARBA00047303"/>
    </source>
</evidence>
<comment type="subcellular location">
    <subcellularLocation>
        <location evidence="1">Endosome</location>
    </subcellularLocation>
</comment>
<evidence type="ECO:0000256" key="10">
    <source>
        <dbReference type="ARBA" id="ARBA00044677"/>
    </source>
</evidence>
<dbReference type="InterPro" id="IPR009851">
    <property type="entry name" value="Mod_r"/>
</dbReference>
<dbReference type="GO" id="GO:0005634">
    <property type="term" value="C:nucleus"/>
    <property type="evidence" value="ECO:0007669"/>
    <property type="project" value="TreeGrafter"/>
</dbReference>
<dbReference type="Gene3D" id="1.10.287.660">
    <property type="entry name" value="Helix hairpin bin"/>
    <property type="match status" value="1"/>
</dbReference>
<evidence type="ECO:0000256" key="6">
    <source>
        <dbReference type="ARBA" id="ARBA00022753"/>
    </source>
</evidence>
<feature type="coiled-coil region" evidence="14">
    <location>
        <begin position="633"/>
        <end position="670"/>
    </location>
</feature>
<keyword evidence="8" id="KW-0239">DNA-directed DNA polymerase</keyword>
<comment type="catalytic activity">
    <reaction evidence="10">
        <text>ssDNA + n NTP = ssDNA/pppN(pN)n-1 hybrid + (n-1) diphosphate.</text>
        <dbReference type="EC" id="2.7.7.102"/>
    </reaction>
</comment>
<evidence type="ECO:0000256" key="11">
    <source>
        <dbReference type="ARBA" id="ARBA00044768"/>
    </source>
</evidence>
<dbReference type="GO" id="GO:0003682">
    <property type="term" value="F:chromatin binding"/>
    <property type="evidence" value="ECO:0007669"/>
    <property type="project" value="TreeGrafter"/>
</dbReference>
<evidence type="ECO:0000256" key="14">
    <source>
        <dbReference type="SAM" id="Coils"/>
    </source>
</evidence>
<keyword evidence="7 13" id="KW-0653">Protein transport</keyword>
<dbReference type="SUPFAM" id="SSF140111">
    <property type="entry name" value="Endosomal sorting complex assembly domain"/>
    <property type="match status" value="1"/>
</dbReference>
<dbReference type="PANTHER" id="PTHR31399">
    <property type="entry name" value="DNA-DIRECTED PRIMASE / POLYMERASE PROTEIN"/>
    <property type="match status" value="1"/>
</dbReference>
<evidence type="ECO:0000256" key="3">
    <source>
        <dbReference type="ARBA" id="ARBA00009762"/>
    </source>
</evidence>
<dbReference type="PANTHER" id="PTHR31399:SF0">
    <property type="entry name" value="DNA-DIRECTED PRIMASE_POLYMERASE PROTEIN"/>
    <property type="match status" value="1"/>
</dbReference>
<evidence type="ECO:0000256" key="2">
    <source>
        <dbReference type="ARBA" id="ARBA00007617"/>
    </source>
</evidence>
<dbReference type="AlphaFoldDB" id="A0A915LPX3"/>
<evidence type="ECO:0000256" key="13">
    <source>
        <dbReference type="PROSITE-ProRule" id="PRU00646"/>
    </source>
</evidence>
<evidence type="ECO:0000259" key="15">
    <source>
        <dbReference type="PROSITE" id="PS51314"/>
    </source>
</evidence>
<feature type="domain" description="VPS37 C-terminal" evidence="15">
    <location>
        <begin position="654"/>
        <end position="743"/>
    </location>
</feature>
<dbReference type="EC" id="2.7.7.102" evidence="11"/>
<dbReference type="WBParaSite" id="scaffold1637_cov206.g3406">
    <property type="protein sequence ID" value="scaffold1637_cov206.g3406"/>
    <property type="gene ID" value="scaffold1637_cov206.g3406"/>
</dbReference>
<dbReference type="Proteomes" id="UP000887561">
    <property type="component" value="Unplaced"/>
</dbReference>
<dbReference type="GO" id="GO:0006264">
    <property type="term" value="P:mitochondrial DNA replication"/>
    <property type="evidence" value="ECO:0007669"/>
    <property type="project" value="TreeGrafter"/>
</dbReference>
<proteinExistence type="inferred from homology"/>
<dbReference type="PROSITE" id="PS51314">
    <property type="entry name" value="VPS37_C"/>
    <property type="match status" value="1"/>
</dbReference>
<evidence type="ECO:0000256" key="1">
    <source>
        <dbReference type="ARBA" id="ARBA00004177"/>
    </source>
</evidence>
<dbReference type="GO" id="GO:0042276">
    <property type="term" value="P:error-prone translesion synthesis"/>
    <property type="evidence" value="ECO:0007669"/>
    <property type="project" value="InterPro"/>
</dbReference>
<name>A0A915LPX3_MELJA</name>
<sequence length="779" mass="89970">MSVVGPLLKKFPIEARQHEAINKMKLKKSPNARVFSFEDIHFKPGCRKFIATELRDFYLWYRECAPEMRHFYELVLEDYPCRLYFDLEFPYDVNKEASGPKLTEEFCKIVCRSLHSLLNIDLDPIKNFLILDSSSTSKFSAHVIVHVKEGENEKLFPNNVALKTIVMFICSNLLKSDCCILNGPKDSPIFLCDICVYTKNRNFRIFQSSKCGKDAILRLADYCRFYEENGQQSPKNAKIFLDSLIIPFGYDKLELVNLSSLPAVCALNATVEALRRRHSMGKEGAIEPFLNDENLNVARVEEEKNEHNIQQPSTSFAMPRAAPRVLTNSNPPSSSDKFYSKVVELTGGRDNVPSPFPFIDAYMLRVFRRFNSRAEIRMWRVICVYVDNSKDENNRDPASKNNPTEPPERHYNLQYQLNHSKYCMSRGREHRNQNVIDLTSFYFIQRCFDKIDCPNYVSPAFAFPREICKRLHASIGPVFTKLGISSKDYTLPDLDDLLEKRYPAVSDSFNKSIEWSERYGGAINFLELHSTPTVLKEREIAEQNIRPSEDEIDVWYETEMSSRDLPGLLESCTQTLVTSIRNYTEDQLSVLLNDESKLNSFIDNLSQINSISNDKEMKFVQSKSLAEYNLSMEQKLKTALQNLQKTHSDAVEKKKSVEEMKEKLDKLSNSRSLDSVCSTLKTLAHEAEKESEKISEDFHKGELDIDEFVKQFCEKRATVHLRKIKEEKLCELLRQQQYNHSVATPNVYPIGNNTSTGSTQYPHYALLNDSKNYRHSFYS</sequence>
<dbReference type="Pfam" id="PF07200">
    <property type="entry name" value="Mod_r"/>
    <property type="match status" value="1"/>
</dbReference>
<dbReference type="GO" id="GO:0031297">
    <property type="term" value="P:replication fork processing"/>
    <property type="evidence" value="ECO:0007669"/>
    <property type="project" value="TreeGrafter"/>
</dbReference>
<protein>
    <recommendedName>
        <fullName evidence="9">DNA-directed primase/polymerase protein</fullName>
        <ecNumber evidence="11">2.7.7.102</ecNumber>
        <ecNumber evidence="4">2.7.7.7</ecNumber>
    </recommendedName>
</protein>
<keyword evidence="8" id="KW-0548">Nucleotidyltransferase</keyword>
<keyword evidence="5 13" id="KW-0813">Transport</keyword>
<comment type="similarity">
    <text evidence="2">Belongs to the VPS37 family.</text>
</comment>
<dbReference type="GO" id="GO:0009411">
    <property type="term" value="P:response to UV"/>
    <property type="evidence" value="ECO:0007669"/>
    <property type="project" value="TreeGrafter"/>
</dbReference>
<keyword evidence="6" id="KW-0967">Endosome</keyword>
<organism evidence="16 17">
    <name type="scientific">Meloidogyne javanica</name>
    <name type="common">Root-knot nematode worm</name>
    <dbReference type="NCBI Taxonomy" id="6303"/>
    <lineage>
        <taxon>Eukaryota</taxon>
        <taxon>Metazoa</taxon>
        <taxon>Ecdysozoa</taxon>
        <taxon>Nematoda</taxon>
        <taxon>Chromadorea</taxon>
        <taxon>Rhabditida</taxon>
        <taxon>Tylenchina</taxon>
        <taxon>Tylenchomorpha</taxon>
        <taxon>Tylenchoidea</taxon>
        <taxon>Meloidogynidae</taxon>
        <taxon>Meloidogyninae</taxon>
        <taxon>Meloidogyne</taxon>
        <taxon>Meloidogyne incognita group</taxon>
    </lineage>
</organism>
<dbReference type="GO" id="GO:0003887">
    <property type="term" value="F:DNA-directed DNA polymerase activity"/>
    <property type="evidence" value="ECO:0007669"/>
    <property type="project" value="UniProtKB-KW"/>
</dbReference>
<evidence type="ECO:0000256" key="7">
    <source>
        <dbReference type="ARBA" id="ARBA00022927"/>
    </source>
</evidence>
<keyword evidence="16" id="KW-1185">Reference proteome</keyword>
<dbReference type="InterPro" id="IPR029012">
    <property type="entry name" value="Helix_hairpin_bin_sf"/>
</dbReference>
<dbReference type="GO" id="GO:0005759">
    <property type="term" value="C:mitochondrial matrix"/>
    <property type="evidence" value="ECO:0007669"/>
    <property type="project" value="TreeGrafter"/>
</dbReference>
<dbReference type="InterPro" id="IPR044917">
    <property type="entry name" value="PRIMPOL"/>
</dbReference>
<keyword evidence="8" id="KW-0808">Transferase</keyword>
<evidence type="ECO:0000256" key="8">
    <source>
        <dbReference type="ARBA" id="ARBA00022932"/>
    </source>
</evidence>
<dbReference type="Pfam" id="PF03121">
    <property type="entry name" value="Herpes_UL52"/>
    <property type="match status" value="1"/>
</dbReference>
<evidence type="ECO:0000256" key="4">
    <source>
        <dbReference type="ARBA" id="ARBA00012417"/>
    </source>
</evidence>
<dbReference type="GO" id="GO:0015031">
    <property type="term" value="P:protein transport"/>
    <property type="evidence" value="ECO:0007669"/>
    <property type="project" value="UniProtKB-UniRule"/>
</dbReference>
<dbReference type="EC" id="2.7.7.7" evidence="4"/>